<feature type="transmembrane region" description="Helical" evidence="1">
    <location>
        <begin position="269"/>
        <end position="290"/>
    </location>
</feature>
<feature type="transmembrane region" description="Helical" evidence="1">
    <location>
        <begin position="134"/>
        <end position="159"/>
    </location>
</feature>
<feature type="transmembrane region" description="Helical" evidence="1">
    <location>
        <begin position="385"/>
        <end position="418"/>
    </location>
</feature>
<name>A0ABM5M2B7_BACA1</name>
<protein>
    <recommendedName>
        <fullName evidence="4">Antilisterial bacteriocin subtilosin biosynthesis protein AlbD</fullName>
    </recommendedName>
</protein>
<feature type="transmembrane region" description="Helical" evidence="1">
    <location>
        <begin position="55"/>
        <end position="74"/>
    </location>
</feature>
<accession>A0ABM5M2B7</accession>
<keyword evidence="1" id="KW-1133">Transmembrane helix</keyword>
<gene>
    <name evidence="2" type="ordered locus">BATR1942_16655</name>
</gene>
<organism evidence="2 3">
    <name type="scientific">Bacillus atrophaeus (strain 1942)</name>
    <dbReference type="NCBI Taxonomy" id="720555"/>
    <lineage>
        <taxon>Bacteria</taxon>
        <taxon>Bacillati</taxon>
        <taxon>Bacillota</taxon>
        <taxon>Bacilli</taxon>
        <taxon>Bacillales</taxon>
        <taxon>Bacillaceae</taxon>
        <taxon>Bacillus</taxon>
    </lineage>
</organism>
<keyword evidence="1" id="KW-0812">Transmembrane</keyword>
<feature type="transmembrane region" description="Helical" evidence="1">
    <location>
        <begin position="24"/>
        <end position="43"/>
    </location>
</feature>
<dbReference type="EMBL" id="CP002207">
    <property type="protein sequence ID" value="ADP34250.1"/>
    <property type="molecule type" value="Genomic_DNA"/>
</dbReference>
<keyword evidence="1" id="KW-0472">Membrane</keyword>
<evidence type="ECO:0000313" key="2">
    <source>
        <dbReference type="EMBL" id="ADP34250.1"/>
    </source>
</evidence>
<sequence length="442" mass="50286">MNNVFQILTLLFKQLYGRQGKKDAIRITAGLAVLALFEIGLIRQAGIDESVLGKTYVTLALLFMNVYMVFLSISSQWKESYMKLSCLLPISSRSFWLAQSVVLFVDTCLRRTLFFFILPLFLFGTGTLSGTETLFWLGKFSFFTVYSILLGVLLSNLFVKKKGFVFLLHAAAFACICASVVFMPALTIPLCGVHMAWGVFFDFPSFLQVPDQQNKMHSFMRTSEFSFYKREWNRFISSKAMLLNYIVMAAFSGFFSFQMMKTGIADQHIIYIVITALLLICSPIALLYSLEKNDRMLLITLPIKRRTMFWAKYRFYSGLLAGGFILIAMIVGLISSQPISLMTFLQCIELLLMGAFIRLTSDEKRPSFGWQTEQQLWSGFSKYRSYVFCIPLFLATIAGTVISLAIIPIAGLIIVYLLQKQEGGFFDTRRKSERFGNEPVND</sequence>
<dbReference type="Proteomes" id="UP000006867">
    <property type="component" value="Chromosome"/>
</dbReference>
<feature type="transmembrane region" description="Helical" evidence="1">
    <location>
        <begin position="311"/>
        <end position="333"/>
    </location>
</feature>
<evidence type="ECO:0008006" key="4">
    <source>
        <dbReference type="Google" id="ProtNLM"/>
    </source>
</evidence>
<evidence type="ECO:0000313" key="3">
    <source>
        <dbReference type="Proteomes" id="UP000006867"/>
    </source>
</evidence>
<dbReference type="RefSeq" id="WP_003326498.1">
    <property type="nucleotide sequence ID" value="NC_014639.1"/>
</dbReference>
<evidence type="ECO:0000256" key="1">
    <source>
        <dbReference type="SAM" id="Phobius"/>
    </source>
</evidence>
<feature type="transmembrane region" description="Helical" evidence="1">
    <location>
        <begin position="166"/>
        <end position="186"/>
    </location>
</feature>
<keyword evidence="3" id="KW-1185">Reference proteome</keyword>
<feature type="transmembrane region" description="Helical" evidence="1">
    <location>
        <begin position="240"/>
        <end position="257"/>
    </location>
</feature>
<proteinExistence type="predicted"/>
<reference evidence="2 3" key="1">
    <citation type="journal article" date="2011" name="Front. Microbiol.">
        <title>Genomic signatures of strain selection and enhancement in Bacillus atrophaeus var. globigii, a historical biowarfare simulant.</title>
        <authorList>
            <person name="Gibbons H.S."/>
            <person name="Broomall S.M."/>
            <person name="McNew L.A."/>
            <person name="Daligault H."/>
            <person name="Chapman C."/>
            <person name="Bruce D."/>
            <person name="Karavis M."/>
            <person name="Krepps M."/>
            <person name="McGregor P.A."/>
            <person name="Hong C."/>
            <person name="Park K.H."/>
            <person name="Akmal A."/>
            <person name="Feldman A."/>
            <person name="Lin J.S."/>
            <person name="Chang W.E."/>
            <person name="Higgs B.W."/>
            <person name="Demirev P."/>
            <person name="Lindquist J."/>
            <person name="Liem A."/>
            <person name="Fochler E."/>
            <person name="Read T.D."/>
            <person name="Tapia R."/>
            <person name="Johnson S."/>
            <person name="Bishop-Lilly K.A."/>
            <person name="Detter C."/>
            <person name="Han C."/>
            <person name="Sozhamannan S."/>
            <person name="Rosenzweig C.N."/>
            <person name="Skowronski E.W."/>
        </authorList>
    </citation>
    <scope>NUCLEOTIDE SEQUENCE [LARGE SCALE GENOMIC DNA]</scope>
    <source>
        <strain evidence="2 3">1942</strain>
    </source>
</reference>
<feature type="transmembrane region" description="Helical" evidence="1">
    <location>
        <begin position="192"/>
        <end position="210"/>
    </location>
</feature>